<keyword evidence="3" id="KW-1185">Reference proteome</keyword>
<evidence type="ECO:0000313" key="3">
    <source>
        <dbReference type="Proteomes" id="UP001156682"/>
    </source>
</evidence>
<proteinExistence type="predicted"/>
<evidence type="ECO:0000259" key="1">
    <source>
        <dbReference type="PROSITE" id="PS50943"/>
    </source>
</evidence>
<dbReference type="InterPro" id="IPR001387">
    <property type="entry name" value="Cro/C1-type_HTH"/>
</dbReference>
<reference evidence="3" key="1">
    <citation type="journal article" date="2019" name="Int. J. Syst. Evol. Microbiol.">
        <title>The Global Catalogue of Microorganisms (GCM) 10K type strain sequencing project: providing services to taxonomists for standard genome sequencing and annotation.</title>
        <authorList>
            <consortium name="The Broad Institute Genomics Platform"/>
            <consortium name="The Broad Institute Genome Sequencing Center for Infectious Disease"/>
            <person name="Wu L."/>
            <person name="Ma J."/>
        </authorList>
    </citation>
    <scope>NUCLEOTIDE SEQUENCE [LARGE SCALE GENOMIC DNA]</scope>
    <source>
        <strain evidence="3">NBRC 100033</strain>
    </source>
</reference>
<dbReference type="RefSeq" id="WP_036239770.1">
    <property type="nucleotide sequence ID" value="NZ_BSOR01000028.1"/>
</dbReference>
<sequence length="101" mass="11241">MSEYKLVAKRLKEARIVTGLSQRRLGIEAGIDEFSASARMNQYETGKHQPDLSSAKRICAVLGVPVSFLYCVEDDLALLNKVFYKLSAEDKAALLKIASKY</sequence>
<gene>
    <name evidence="2" type="ORF">GCM10007878_16550</name>
</gene>
<dbReference type="InterPro" id="IPR010982">
    <property type="entry name" value="Lambda_DNA-bd_dom_sf"/>
</dbReference>
<dbReference type="Proteomes" id="UP001156682">
    <property type="component" value="Unassembled WGS sequence"/>
</dbReference>
<dbReference type="Gene3D" id="1.10.260.40">
    <property type="entry name" value="lambda repressor-like DNA-binding domains"/>
    <property type="match status" value="1"/>
</dbReference>
<dbReference type="SMART" id="SM00530">
    <property type="entry name" value="HTH_XRE"/>
    <property type="match status" value="1"/>
</dbReference>
<protein>
    <submittedName>
        <fullName evidence="2">Transcriptional regulator</fullName>
    </submittedName>
</protein>
<dbReference type="SUPFAM" id="SSF47413">
    <property type="entry name" value="lambda repressor-like DNA-binding domains"/>
    <property type="match status" value="1"/>
</dbReference>
<dbReference type="EMBL" id="BSOR01000028">
    <property type="protein sequence ID" value="GLR64217.1"/>
    <property type="molecule type" value="Genomic_DNA"/>
</dbReference>
<accession>A0ABQ5ZXP0</accession>
<dbReference type="PROSITE" id="PS50943">
    <property type="entry name" value="HTH_CROC1"/>
    <property type="match status" value="1"/>
</dbReference>
<name>A0ABQ5ZXP0_9GAMM</name>
<dbReference type="CDD" id="cd00093">
    <property type="entry name" value="HTH_XRE"/>
    <property type="match status" value="1"/>
</dbReference>
<comment type="caution">
    <text evidence="2">The sequence shown here is derived from an EMBL/GenBank/DDBJ whole genome shotgun (WGS) entry which is preliminary data.</text>
</comment>
<feature type="domain" description="HTH cro/C1-type" evidence="1">
    <location>
        <begin position="11"/>
        <end position="69"/>
    </location>
</feature>
<evidence type="ECO:0000313" key="2">
    <source>
        <dbReference type="EMBL" id="GLR64217.1"/>
    </source>
</evidence>
<organism evidence="2 3">
    <name type="scientific">Marinospirillum insulare</name>
    <dbReference type="NCBI Taxonomy" id="217169"/>
    <lineage>
        <taxon>Bacteria</taxon>
        <taxon>Pseudomonadati</taxon>
        <taxon>Pseudomonadota</taxon>
        <taxon>Gammaproteobacteria</taxon>
        <taxon>Oceanospirillales</taxon>
        <taxon>Oceanospirillaceae</taxon>
        <taxon>Marinospirillum</taxon>
    </lineage>
</organism>